<name>L0A7H7_DEIPD</name>
<dbReference type="Pfam" id="PF01548">
    <property type="entry name" value="DEDD_Tnp_IS110"/>
    <property type="match status" value="1"/>
</dbReference>
<dbReference type="InterPro" id="IPR047650">
    <property type="entry name" value="Transpos_IS110"/>
</dbReference>
<evidence type="ECO:0000259" key="2">
    <source>
        <dbReference type="Pfam" id="PF02371"/>
    </source>
</evidence>
<dbReference type="InterPro" id="IPR003346">
    <property type="entry name" value="Transposase_20"/>
</dbReference>
<proteinExistence type="predicted"/>
<dbReference type="NCBIfam" id="NF033542">
    <property type="entry name" value="transpos_IS110"/>
    <property type="match status" value="1"/>
</dbReference>
<evidence type="ECO:0000313" key="4">
    <source>
        <dbReference type="Proteomes" id="UP000010467"/>
    </source>
</evidence>
<evidence type="ECO:0000313" key="3">
    <source>
        <dbReference type="EMBL" id="AFZ69409.1"/>
    </source>
</evidence>
<geneLocation type="plasmid" evidence="3 4">
    <name>pDEIPE01</name>
</geneLocation>
<dbReference type="Pfam" id="PF02371">
    <property type="entry name" value="Transposase_20"/>
    <property type="match status" value="1"/>
</dbReference>
<evidence type="ECO:0000259" key="1">
    <source>
        <dbReference type="Pfam" id="PF01548"/>
    </source>
</evidence>
<protein>
    <submittedName>
        <fullName evidence="3">Transposase</fullName>
    </submittedName>
</protein>
<sequence length="297" mass="32459">MTNPELFVGIDVSQLRLDVALHPTGETFHVRNDEAGFELLCTRLAAVSPTLIVCEATGGMERPVVLACTLAQLPMAVVNARQVRNFARATGQLAKTDRLDALILAHFAQAVRPEVRLVPDEQIRHLEALAVRRRQIVTMLTAERNRLGATHDQVLRGHIEKLIAHLQALRKDLDRELLEAVQADPTTRHRFELLCSAPGVGPVVALTLLSALPELGMLSRGQVAGLVGVAPLNRDSGRMRGRRTTWGGRADVRTALYMATTVAVRHNPTIKAHYEQLVARGKPKMVALIACGSSWSA</sequence>
<dbReference type="GO" id="GO:0003677">
    <property type="term" value="F:DNA binding"/>
    <property type="evidence" value="ECO:0007669"/>
    <property type="project" value="InterPro"/>
</dbReference>
<reference evidence="4" key="1">
    <citation type="submission" date="2012-03" db="EMBL/GenBank/DDBJ databases">
        <title>Complete sequence of plasmid 1 of Deinococcus peraridilitoris DSM 19664.</title>
        <authorList>
            <person name="Lucas S."/>
            <person name="Copeland A."/>
            <person name="Lapidus A."/>
            <person name="Glavina del Rio T."/>
            <person name="Dalin E."/>
            <person name="Tice H."/>
            <person name="Bruce D."/>
            <person name="Goodwin L."/>
            <person name="Pitluck S."/>
            <person name="Peters L."/>
            <person name="Mikhailova N."/>
            <person name="Lu M."/>
            <person name="Kyrpides N."/>
            <person name="Mavromatis K."/>
            <person name="Ivanova N."/>
            <person name="Brettin T."/>
            <person name="Detter J.C."/>
            <person name="Han C."/>
            <person name="Larimer F."/>
            <person name="Land M."/>
            <person name="Hauser L."/>
            <person name="Markowitz V."/>
            <person name="Cheng J.-F."/>
            <person name="Hugenholtz P."/>
            <person name="Woyke T."/>
            <person name="Wu D."/>
            <person name="Pukall R."/>
            <person name="Steenblock K."/>
            <person name="Brambilla E."/>
            <person name="Klenk H.-P."/>
            <person name="Eisen J.A."/>
        </authorList>
    </citation>
    <scope>NUCLEOTIDE SEQUENCE [LARGE SCALE GENOMIC DNA]</scope>
    <source>
        <strain evidence="4">DSM 19664 / LMG 22246 / CIP 109416 / KR-200</strain>
        <plasmid evidence="4">Plasmid pDEIPE01</plasmid>
    </source>
</reference>
<dbReference type="PATRIC" id="fig|937777.3.peg.4034"/>
<feature type="domain" description="Transposase IS110-like N-terminal" evidence="1">
    <location>
        <begin position="8"/>
        <end position="151"/>
    </location>
</feature>
<dbReference type="InterPro" id="IPR002525">
    <property type="entry name" value="Transp_IS110-like_N"/>
</dbReference>
<dbReference type="HOGENOM" id="CLU_036902_5_1_0"/>
<dbReference type="GO" id="GO:0006313">
    <property type="term" value="P:DNA transposition"/>
    <property type="evidence" value="ECO:0007669"/>
    <property type="project" value="InterPro"/>
</dbReference>
<dbReference type="KEGG" id="dpd:Deipe_4017"/>
<dbReference type="Proteomes" id="UP000010467">
    <property type="component" value="Plasmid pDEIPE01"/>
</dbReference>
<dbReference type="EMBL" id="CP003383">
    <property type="protein sequence ID" value="AFZ69409.1"/>
    <property type="molecule type" value="Genomic_DNA"/>
</dbReference>
<keyword evidence="3" id="KW-0614">Plasmid</keyword>
<dbReference type="PANTHER" id="PTHR33055:SF13">
    <property type="entry name" value="TRANSPOSASE"/>
    <property type="match status" value="1"/>
</dbReference>
<feature type="domain" description="Transposase IS116/IS110/IS902 C-terminal" evidence="2">
    <location>
        <begin position="192"/>
        <end position="275"/>
    </location>
</feature>
<dbReference type="GO" id="GO:0004803">
    <property type="term" value="F:transposase activity"/>
    <property type="evidence" value="ECO:0007669"/>
    <property type="project" value="InterPro"/>
</dbReference>
<organism evidence="3 4">
    <name type="scientific">Deinococcus peraridilitoris (strain DSM 19664 / LMG 22246 / CIP 109416 / KR-200)</name>
    <dbReference type="NCBI Taxonomy" id="937777"/>
    <lineage>
        <taxon>Bacteria</taxon>
        <taxon>Thermotogati</taxon>
        <taxon>Deinococcota</taxon>
        <taxon>Deinococci</taxon>
        <taxon>Deinococcales</taxon>
        <taxon>Deinococcaceae</taxon>
        <taxon>Deinococcus</taxon>
    </lineage>
</organism>
<dbReference type="AlphaFoldDB" id="L0A7H7"/>
<accession>L0A7H7</accession>
<gene>
    <name evidence="3" type="ordered locus">Deipe_4017</name>
</gene>
<keyword evidence="4" id="KW-1185">Reference proteome</keyword>
<dbReference type="PANTHER" id="PTHR33055">
    <property type="entry name" value="TRANSPOSASE FOR INSERTION SEQUENCE ELEMENT IS1111A"/>
    <property type="match status" value="1"/>
</dbReference>